<organism evidence="9 10">
    <name type="scientific">Aspergillus vadensis (strain CBS 113365 / IMI 142717 / IBT 24658)</name>
    <dbReference type="NCBI Taxonomy" id="1448311"/>
    <lineage>
        <taxon>Eukaryota</taxon>
        <taxon>Fungi</taxon>
        <taxon>Dikarya</taxon>
        <taxon>Ascomycota</taxon>
        <taxon>Pezizomycotina</taxon>
        <taxon>Eurotiomycetes</taxon>
        <taxon>Eurotiomycetidae</taxon>
        <taxon>Eurotiales</taxon>
        <taxon>Aspergillaceae</taxon>
        <taxon>Aspergillus</taxon>
        <taxon>Aspergillus subgen. Circumdati</taxon>
    </lineage>
</organism>
<dbReference type="RefSeq" id="XP_025567808.1">
    <property type="nucleotide sequence ID" value="XM_025705882.1"/>
</dbReference>
<dbReference type="GO" id="GO:0003735">
    <property type="term" value="F:structural constituent of ribosome"/>
    <property type="evidence" value="ECO:0007669"/>
    <property type="project" value="InterPro"/>
</dbReference>
<dbReference type="AlphaFoldDB" id="A0A319BNT8"/>
<evidence type="ECO:0000256" key="4">
    <source>
        <dbReference type="ARBA" id="ARBA00022980"/>
    </source>
</evidence>
<name>A0A319BNT8_ASPVC</name>
<comment type="subcellular location">
    <subcellularLocation>
        <location evidence="1">Mitochondrion</location>
    </subcellularLocation>
</comment>
<dbReference type="PANTHER" id="PTHR11229:SF8">
    <property type="entry name" value="LARGE RIBOSOMAL SUBUNIT PROTEIN UL3M"/>
    <property type="match status" value="1"/>
</dbReference>
<evidence type="ECO:0000256" key="5">
    <source>
        <dbReference type="ARBA" id="ARBA00023128"/>
    </source>
</evidence>
<evidence type="ECO:0000256" key="8">
    <source>
        <dbReference type="RuleBase" id="RU003905"/>
    </source>
</evidence>
<accession>A0A319BNT8</accession>
<dbReference type="InterPro" id="IPR019927">
    <property type="entry name" value="Ribosomal_uL3_bac/org-type"/>
</dbReference>
<evidence type="ECO:0000256" key="3">
    <source>
        <dbReference type="ARBA" id="ARBA00022946"/>
    </source>
</evidence>
<dbReference type="GeneID" id="37210474"/>
<reference evidence="9" key="1">
    <citation type="submission" date="2016-12" db="EMBL/GenBank/DDBJ databases">
        <title>The genomes of Aspergillus section Nigri reveals drivers in fungal speciation.</title>
        <authorList>
            <consortium name="DOE Joint Genome Institute"/>
            <person name="Vesth T.C."/>
            <person name="Nybo J."/>
            <person name="Theobald S."/>
            <person name="Brandl J."/>
            <person name="Frisvad J.C."/>
            <person name="Nielsen K.F."/>
            <person name="Lyhne E.K."/>
            <person name="Kogle M.E."/>
            <person name="Kuo A."/>
            <person name="Riley R."/>
            <person name="Clum A."/>
            <person name="Nolan M."/>
            <person name="Lipzen A."/>
            <person name="Salamov A."/>
            <person name="Henrissat B."/>
            <person name="Wiebenga A."/>
            <person name="De Vries R.P."/>
            <person name="Grigoriev I.V."/>
            <person name="Mortensen U.H."/>
            <person name="Andersen M.R."/>
            <person name="Baker S.E."/>
        </authorList>
    </citation>
    <scope>NUCLEOTIDE SEQUENCE [LARGE SCALE GENOMIC DNA]</scope>
    <source>
        <strain evidence="9">CBS 113365</strain>
    </source>
</reference>
<dbReference type="InterPro" id="IPR009000">
    <property type="entry name" value="Transl_B-barrel_sf"/>
</dbReference>
<dbReference type="OrthoDB" id="274683at2759"/>
<dbReference type="Gene3D" id="3.30.160.810">
    <property type="match status" value="1"/>
</dbReference>
<dbReference type="SUPFAM" id="SSF50447">
    <property type="entry name" value="Translation proteins"/>
    <property type="match status" value="1"/>
</dbReference>
<evidence type="ECO:0000313" key="10">
    <source>
        <dbReference type="Proteomes" id="UP000248405"/>
    </source>
</evidence>
<evidence type="ECO:0000256" key="1">
    <source>
        <dbReference type="ARBA" id="ARBA00004173"/>
    </source>
</evidence>
<keyword evidence="6 8" id="KW-0687">Ribonucleoprotein</keyword>
<evidence type="ECO:0000256" key="2">
    <source>
        <dbReference type="ARBA" id="ARBA00006540"/>
    </source>
</evidence>
<evidence type="ECO:0000256" key="7">
    <source>
        <dbReference type="ARBA" id="ARBA00035209"/>
    </source>
</evidence>
<dbReference type="Pfam" id="PF00297">
    <property type="entry name" value="Ribosomal_L3"/>
    <property type="match status" value="1"/>
</dbReference>
<keyword evidence="5" id="KW-0496">Mitochondrion</keyword>
<dbReference type="InterPro" id="IPR019926">
    <property type="entry name" value="Ribosomal_uL3_CS"/>
</dbReference>
<keyword evidence="4 8" id="KW-0689">Ribosomal protein</keyword>
<dbReference type="InterPro" id="IPR000597">
    <property type="entry name" value="Ribosomal_uL3"/>
</dbReference>
<comment type="similarity">
    <text evidence="2 8">Belongs to the universal ribosomal protein uL3 family.</text>
</comment>
<protein>
    <recommendedName>
        <fullName evidence="7">Large ribosomal subunit protein uL3m</fullName>
    </recommendedName>
</protein>
<dbReference type="GO" id="GO:0006412">
    <property type="term" value="P:translation"/>
    <property type="evidence" value="ECO:0007669"/>
    <property type="project" value="InterPro"/>
</dbReference>
<dbReference type="Proteomes" id="UP000248405">
    <property type="component" value="Unassembled WGS sequence"/>
</dbReference>
<dbReference type="NCBIfam" id="TIGR03625">
    <property type="entry name" value="L3_bact"/>
    <property type="match status" value="1"/>
</dbReference>
<keyword evidence="10" id="KW-1185">Reference proteome</keyword>
<dbReference type="PROSITE" id="PS00474">
    <property type="entry name" value="RIBOSOMAL_L3"/>
    <property type="match status" value="1"/>
</dbReference>
<proteinExistence type="inferred from homology"/>
<evidence type="ECO:0000256" key="6">
    <source>
        <dbReference type="ARBA" id="ARBA00023274"/>
    </source>
</evidence>
<gene>
    <name evidence="9" type="ORF">BO88DRAFT_401591</name>
</gene>
<dbReference type="HAMAP" id="MF_01325_B">
    <property type="entry name" value="Ribosomal_uL3_B"/>
    <property type="match status" value="1"/>
</dbReference>
<dbReference type="GO" id="GO:0005762">
    <property type="term" value="C:mitochondrial large ribosomal subunit"/>
    <property type="evidence" value="ECO:0007669"/>
    <property type="project" value="TreeGrafter"/>
</dbReference>
<dbReference type="FunFam" id="2.40.30.10:FF:000004">
    <property type="entry name" value="50S ribosomal protein L3"/>
    <property type="match status" value="1"/>
</dbReference>
<dbReference type="FunFam" id="3.30.160.810:FF:000001">
    <property type="entry name" value="50S ribosomal protein L3"/>
    <property type="match status" value="1"/>
</dbReference>
<dbReference type="EMBL" id="KZ821615">
    <property type="protein sequence ID" value="PYH74014.1"/>
    <property type="molecule type" value="Genomic_DNA"/>
</dbReference>
<keyword evidence="3" id="KW-0809">Transit peptide</keyword>
<evidence type="ECO:0000313" key="9">
    <source>
        <dbReference type="EMBL" id="PYH74014.1"/>
    </source>
</evidence>
<dbReference type="Gene3D" id="2.40.30.10">
    <property type="entry name" value="Translation factors"/>
    <property type="match status" value="1"/>
</dbReference>
<dbReference type="PANTHER" id="PTHR11229">
    <property type="entry name" value="50S RIBOSOMAL PROTEIN L3"/>
    <property type="match status" value="1"/>
</dbReference>
<sequence>MPPRMPGKLSQLPLTTIWASQIPTTSSSSVRSSQFSITSVRTFGIRSLNPPETSRFNVGHDLPVLKSTPTAALERKANTLPLRTGAITFKKGMTALYDPETGKRVPCTVLQLDRVEVVSHKTREKHGYYAVQLGAGWRRPSNLTKSLLGHFTANGISPKRHVYEFRVKDESGLLPVGQAVSADWFQEGQFVDARSNTKGKGFAGVMKRHGFGGQDRSHGVSLTHRSLGSAGPSQGGGSRVYPGKKMAGNMGNEQNTVQNLRILKVDAENGIVVVNGSVSGPKGCVVRIQDAIKKPWPEASPATTEASE</sequence>